<keyword evidence="1" id="KW-0472">Membrane</keyword>
<dbReference type="AlphaFoldDB" id="A0A9P1IMP6"/>
<protein>
    <submittedName>
        <fullName evidence="2">Uncharacterized protein</fullName>
    </submittedName>
</protein>
<keyword evidence="1" id="KW-1133">Transmembrane helix</keyword>
<sequence>MTTKWEDYFCYGAFFYLLFILWELFLSAVFRLIRKTYDSENEKKAYKTQRRAITKRQQYKHSLDKELDDLSEEDWIHMTNEDFQSYWEMYEENCQEGIESYDKILKWCLF</sequence>
<comment type="caution">
    <text evidence="2">The sequence shown here is derived from an EMBL/GenBank/DDBJ whole genome shotgun (WGS) entry which is preliminary data.</text>
</comment>
<reference evidence="2" key="1">
    <citation type="submission" date="2022-11" db="EMBL/GenBank/DDBJ databases">
        <authorList>
            <person name="Kikuchi T."/>
        </authorList>
    </citation>
    <scope>NUCLEOTIDE SEQUENCE</scope>
    <source>
        <strain evidence="2">PS1010</strain>
    </source>
</reference>
<gene>
    <name evidence="2" type="ORF">CAMP_LOCUS9800</name>
</gene>
<feature type="transmembrane region" description="Helical" evidence="1">
    <location>
        <begin position="13"/>
        <end position="33"/>
    </location>
</feature>
<dbReference type="EMBL" id="CANHGI010000004">
    <property type="protein sequence ID" value="CAI5447163.1"/>
    <property type="molecule type" value="Genomic_DNA"/>
</dbReference>
<proteinExistence type="predicted"/>
<evidence type="ECO:0000256" key="1">
    <source>
        <dbReference type="SAM" id="Phobius"/>
    </source>
</evidence>
<evidence type="ECO:0000313" key="2">
    <source>
        <dbReference type="EMBL" id="CAI5447163.1"/>
    </source>
</evidence>
<evidence type="ECO:0000313" key="3">
    <source>
        <dbReference type="Proteomes" id="UP001152747"/>
    </source>
</evidence>
<accession>A0A9P1IMP6</accession>
<name>A0A9P1IMP6_9PELO</name>
<keyword evidence="1" id="KW-0812">Transmembrane</keyword>
<keyword evidence="3" id="KW-1185">Reference proteome</keyword>
<organism evidence="2 3">
    <name type="scientific">Caenorhabditis angaria</name>
    <dbReference type="NCBI Taxonomy" id="860376"/>
    <lineage>
        <taxon>Eukaryota</taxon>
        <taxon>Metazoa</taxon>
        <taxon>Ecdysozoa</taxon>
        <taxon>Nematoda</taxon>
        <taxon>Chromadorea</taxon>
        <taxon>Rhabditida</taxon>
        <taxon>Rhabditina</taxon>
        <taxon>Rhabditomorpha</taxon>
        <taxon>Rhabditoidea</taxon>
        <taxon>Rhabditidae</taxon>
        <taxon>Peloderinae</taxon>
        <taxon>Caenorhabditis</taxon>
    </lineage>
</organism>
<dbReference type="Proteomes" id="UP001152747">
    <property type="component" value="Unassembled WGS sequence"/>
</dbReference>